<feature type="coiled-coil region" evidence="1">
    <location>
        <begin position="377"/>
        <end position="411"/>
    </location>
</feature>
<dbReference type="RefSeq" id="XP_030767015.1">
    <property type="nucleotide sequence ID" value="XM_030911155.1"/>
</dbReference>
<dbReference type="InParanoid" id="A0A6J2YVX4"/>
<feature type="domain" description="DUF4371" evidence="2">
    <location>
        <begin position="33"/>
        <end position="228"/>
    </location>
</feature>
<dbReference type="Proteomes" id="UP000504635">
    <property type="component" value="Unplaced"/>
</dbReference>
<reference evidence="4" key="1">
    <citation type="submission" date="2025-08" db="UniProtKB">
        <authorList>
            <consortium name="RefSeq"/>
        </authorList>
    </citation>
    <scope>IDENTIFICATION</scope>
    <source>
        <tissue evidence="4">Gonads</tissue>
    </source>
</reference>
<protein>
    <submittedName>
        <fullName evidence="4">Zinc finger MYM-type protein 1-like</fullName>
    </submittedName>
</protein>
<keyword evidence="1" id="KW-0175">Coiled coil</keyword>
<dbReference type="Pfam" id="PF14291">
    <property type="entry name" value="DUF4371"/>
    <property type="match status" value="1"/>
</dbReference>
<dbReference type="OrthoDB" id="6778351at2759"/>
<dbReference type="PANTHER" id="PTHR45749">
    <property type="match status" value="1"/>
</dbReference>
<sequence>MTKHESSNNHISACLIYNKWNSDQVLDTDLDKTLKFKNNYWIKVLERVINVTLTLAKNNVSFRGDNESLYHGDHNRGNFLNIIELLSIYDPVLKELLSKDKKCVKYLSPTIQNEIINLLANEVKTELISQINESPFFSVIMDTTQDISKIDQVSFVVRYADFIKDNDNVIRDVVIREVFLGFEKCMGQSAEDMVKQLLLFFEKNNLSFERLRTQGYDGAANMTGVYNGLQAKILEKQPNALYVYCAAHNLNLVINDSVKISRELQNFYDFVESLYAFFAHSIKRWAVLTEMFESKKHTLKRLCPTRWSSRYDSFHSLRFHYREILQVLTKLTLTSSKTTEQNEALGLKKKLENFETVVLIVIEHKILSITKLVSNALQSKNQDIQRASKLLETAKKDIAEMRNSFEEVINEAADLARGWEINPSFKEHRIRKVKKQFDELSCDERLFNAKENFRVSVFNITLDVIISQLENRFKGLNSVVERFKVIFPSVLRDHSDADLVLLSENLISFYSYDLSYSFSQEIVSFRRVFIK</sequence>
<dbReference type="InterPro" id="IPR012337">
    <property type="entry name" value="RNaseH-like_sf"/>
</dbReference>
<name>A0A6J2YVX4_SITOR</name>
<organism evidence="3 4">
    <name type="scientific">Sitophilus oryzae</name>
    <name type="common">Rice weevil</name>
    <name type="synonym">Curculio oryzae</name>
    <dbReference type="NCBI Taxonomy" id="7048"/>
    <lineage>
        <taxon>Eukaryota</taxon>
        <taxon>Metazoa</taxon>
        <taxon>Ecdysozoa</taxon>
        <taxon>Arthropoda</taxon>
        <taxon>Hexapoda</taxon>
        <taxon>Insecta</taxon>
        <taxon>Pterygota</taxon>
        <taxon>Neoptera</taxon>
        <taxon>Endopterygota</taxon>
        <taxon>Coleoptera</taxon>
        <taxon>Polyphaga</taxon>
        <taxon>Cucujiformia</taxon>
        <taxon>Curculionidae</taxon>
        <taxon>Dryophthorinae</taxon>
        <taxon>Sitophilus</taxon>
    </lineage>
</organism>
<evidence type="ECO:0000313" key="3">
    <source>
        <dbReference type="Proteomes" id="UP000504635"/>
    </source>
</evidence>
<evidence type="ECO:0000259" key="2">
    <source>
        <dbReference type="Pfam" id="PF14291"/>
    </source>
</evidence>
<gene>
    <name evidence="4" type="primary">LOC115890805</name>
</gene>
<dbReference type="SUPFAM" id="SSF53098">
    <property type="entry name" value="Ribonuclease H-like"/>
    <property type="match status" value="1"/>
</dbReference>
<keyword evidence="3" id="KW-1185">Reference proteome</keyword>
<dbReference type="GeneID" id="115890805"/>
<dbReference type="KEGG" id="soy:115890805"/>
<accession>A0A6J2YVX4</accession>
<proteinExistence type="predicted"/>
<evidence type="ECO:0000313" key="4">
    <source>
        <dbReference type="RefSeq" id="XP_030767015.1"/>
    </source>
</evidence>
<dbReference type="AlphaFoldDB" id="A0A6J2YVX4"/>
<dbReference type="InterPro" id="IPR025398">
    <property type="entry name" value="DUF4371"/>
</dbReference>
<dbReference type="PANTHER" id="PTHR45749:SF37">
    <property type="entry name" value="OS05G0311600 PROTEIN"/>
    <property type="match status" value="1"/>
</dbReference>
<evidence type="ECO:0000256" key="1">
    <source>
        <dbReference type="SAM" id="Coils"/>
    </source>
</evidence>